<dbReference type="SMART" id="SM00591">
    <property type="entry name" value="RWD"/>
    <property type="match status" value="1"/>
</dbReference>
<dbReference type="InterPro" id="IPR016135">
    <property type="entry name" value="UBQ-conjugating_enzyme/RWD"/>
</dbReference>
<keyword evidence="3" id="KW-0479">Metal-binding</keyword>
<dbReference type="InterPro" id="IPR006575">
    <property type="entry name" value="RWD_dom"/>
</dbReference>
<evidence type="ECO:0000256" key="2">
    <source>
        <dbReference type="ARBA" id="ARBA00022679"/>
    </source>
</evidence>
<evidence type="ECO:0000313" key="13">
    <source>
        <dbReference type="RefSeq" id="XP_013775917.1"/>
    </source>
</evidence>
<evidence type="ECO:0000313" key="12">
    <source>
        <dbReference type="Proteomes" id="UP000694941"/>
    </source>
</evidence>
<evidence type="ECO:0000259" key="10">
    <source>
        <dbReference type="PROSITE" id="PS50908"/>
    </source>
</evidence>
<dbReference type="Pfam" id="PF01485">
    <property type="entry name" value="IBR"/>
    <property type="match status" value="2"/>
</dbReference>
<dbReference type="Gene3D" id="2.20.25.20">
    <property type="match status" value="1"/>
</dbReference>
<evidence type="ECO:0000256" key="6">
    <source>
        <dbReference type="ARBA" id="ARBA00022786"/>
    </source>
</evidence>
<dbReference type="SUPFAM" id="SSF54495">
    <property type="entry name" value="UBC-like"/>
    <property type="match status" value="1"/>
</dbReference>
<protein>
    <submittedName>
        <fullName evidence="13">E3 ubiquitin-protein ligase RNF14-like isoform X1</fullName>
    </submittedName>
</protein>
<dbReference type="InterPro" id="IPR002867">
    <property type="entry name" value="IBR_dom"/>
</dbReference>
<dbReference type="PROSITE" id="PS00518">
    <property type="entry name" value="ZF_RING_1"/>
    <property type="match status" value="1"/>
</dbReference>
<dbReference type="RefSeq" id="XP_013775917.1">
    <property type="nucleotide sequence ID" value="XM_013920463.2"/>
</dbReference>
<dbReference type="PROSITE" id="PS50089">
    <property type="entry name" value="ZF_RING_2"/>
    <property type="match status" value="1"/>
</dbReference>
<feature type="domain" description="RING-type" evidence="9">
    <location>
        <begin position="282"/>
        <end position="328"/>
    </location>
</feature>
<keyword evidence="6" id="KW-0833">Ubl conjugation pathway</keyword>
<evidence type="ECO:0000256" key="1">
    <source>
        <dbReference type="ARBA" id="ARBA00004906"/>
    </source>
</evidence>
<reference evidence="13" key="1">
    <citation type="submission" date="2025-08" db="UniProtKB">
        <authorList>
            <consortium name="RefSeq"/>
        </authorList>
    </citation>
    <scope>IDENTIFICATION</scope>
    <source>
        <tissue evidence="13">Muscle</tissue>
    </source>
</reference>
<evidence type="ECO:0000256" key="3">
    <source>
        <dbReference type="ARBA" id="ARBA00022723"/>
    </source>
</evidence>
<evidence type="ECO:0000259" key="11">
    <source>
        <dbReference type="PROSITE" id="PS51873"/>
    </source>
</evidence>
<evidence type="ECO:0000259" key="9">
    <source>
        <dbReference type="PROSITE" id="PS50089"/>
    </source>
</evidence>
<evidence type="ECO:0000256" key="7">
    <source>
        <dbReference type="ARBA" id="ARBA00022833"/>
    </source>
</evidence>
<dbReference type="InterPro" id="IPR001841">
    <property type="entry name" value="Znf_RING"/>
</dbReference>
<dbReference type="Pfam" id="PF22191">
    <property type="entry name" value="IBR_1"/>
    <property type="match status" value="1"/>
</dbReference>
<dbReference type="InterPro" id="IPR051628">
    <property type="entry name" value="LUBAC_E3_Ligases"/>
</dbReference>
<dbReference type="PROSITE" id="PS51873">
    <property type="entry name" value="TRIAD"/>
    <property type="match status" value="1"/>
</dbReference>
<dbReference type="SUPFAM" id="SSF57850">
    <property type="entry name" value="RING/U-box"/>
    <property type="match status" value="4"/>
</dbReference>
<dbReference type="InterPro" id="IPR044066">
    <property type="entry name" value="TRIAD_supradom"/>
</dbReference>
<dbReference type="InterPro" id="IPR013083">
    <property type="entry name" value="Znf_RING/FYVE/PHD"/>
</dbReference>
<dbReference type="Gene3D" id="3.10.110.10">
    <property type="entry name" value="Ubiquitin Conjugating Enzyme"/>
    <property type="match status" value="1"/>
</dbReference>
<gene>
    <name evidence="13" type="primary">LOC106460728</name>
</gene>
<keyword evidence="5 8" id="KW-0863">Zinc-finger</keyword>
<feature type="domain" description="RWD" evidence="10">
    <location>
        <begin position="62"/>
        <end position="220"/>
    </location>
</feature>
<name>A0ABM1B6Q9_LIMPO</name>
<dbReference type="GeneID" id="106460728"/>
<dbReference type="CDD" id="cd23821">
    <property type="entry name" value="RWD_IMPACT"/>
    <property type="match status" value="1"/>
</dbReference>
<keyword evidence="7" id="KW-0862">Zinc</keyword>
<feature type="domain" description="RING-type" evidence="11">
    <location>
        <begin position="278"/>
        <end position="500"/>
    </location>
</feature>
<dbReference type="InterPro" id="IPR017907">
    <property type="entry name" value="Znf_RING_CS"/>
</dbReference>
<dbReference type="CDD" id="cd20341">
    <property type="entry name" value="BRcat_RBR_RNF14"/>
    <property type="match status" value="1"/>
</dbReference>
<dbReference type="SMART" id="SM00647">
    <property type="entry name" value="IBR"/>
    <property type="match status" value="2"/>
</dbReference>
<keyword evidence="12" id="KW-1185">Reference proteome</keyword>
<dbReference type="Gene3D" id="1.20.120.1750">
    <property type="match status" value="2"/>
</dbReference>
<dbReference type="PANTHER" id="PTHR22770:SF47">
    <property type="entry name" value="E3 UBIQUITIN-PROTEIN LIGASE RNF216"/>
    <property type="match status" value="1"/>
</dbReference>
<keyword evidence="2" id="KW-0808">Transferase</keyword>
<evidence type="ECO:0000256" key="8">
    <source>
        <dbReference type="PROSITE-ProRule" id="PRU00175"/>
    </source>
</evidence>
<dbReference type="PANTHER" id="PTHR22770">
    <property type="entry name" value="UBIQUITIN CONJUGATING ENZYME 7 INTERACTING PROTEIN-RELATED"/>
    <property type="match status" value="1"/>
</dbReference>
<dbReference type="PROSITE" id="PS50908">
    <property type="entry name" value="RWD"/>
    <property type="match status" value="1"/>
</dbReference>
<accession>A0ABM1B6Q9</accession>
<comment type="pathway">
    <text evidence="1">Protein modification; protein ubiquitination.</text>
</comment>
<organism evidence="12 13">
    <name type="scientific">Limulus polyphemus</name>
    <name type="common">Atlantic horseshoe crab</name>
    <dbReference type="NCBI Taxonomy" id="6850"/>
    <lineage>
        <taxon>Eukaryota</taxon>
        <taxon>Metazoa</taxon>
        <taxon>Ecdysozoa</taxon>
        <taxon>Arthropoda</taxon>
        <taxon>Chelicerata</taxon>
        <taxon>Merostomata</taxon>
        <taxon>Xiphosura</taxon>
        <taxon>Limulidae</taxon>
        <taxon>Limulus</taxon>
    </lineage>
</organism>
<keyword evidence="4" id="KW-0677">Repeat</keyword>
<dbReference type="Pfam" id="PF05773">
    <property type="entry name" value="RWD"/>
    <property type="match status" value="1"/>
</dbReference>
<proteinExistence type="predicted"/>
<dbReference type="Proteomes" id="UP000694941">
    <property type="component" value="Unplaced"/>
</dbReference>
<dbReference type="Gene3D" id="3.30.40.10">
    <property type="entry name" value="Zinc/RING finger domain, C3HC4 (zinc finger)"/>
    <property type="match status" value="1"/>
</dbReference>
<evidence type="ECO:0000256" key="4">
    <source>
        <dbReference type="ARBA" id="ARBA00022737"/>
    </source>
</evidence>
<evidence type="ECO:0000256" key="5">
    <source>
        <dbReference type="ARBA" id="ARBA00022771"/>
    </source>
</evidence>
<dbReference type="SMART" id="SM00184">
    <property type="entry name" value="RING"/>
    <property type="match status" value="2"/>
</dbReference>
<sequence>MAVKDSLIRTLAFEMQDELKRNQEVVKLEAMLAADLSVTHSLNADVTDEIQLTEEIEGIQRSEVEALQETMVNSTFLINSQPKKGIGRFHFTIFIKPKLPDDQEYIEVNCKLPRHPLFNDCESLTKEASAVKHSFYRTTSGHRWQSIFQVQHLSPIELHVTLPLGYPQLNPPHFTICCLWLTNHQITNLCSKLDELWEIMRGMPIIFFWTDWLENHSIRFLDIYQIILTSPLDGINSGKAVDDMVDEKVVPDNRGVVEKLKIMIKYNWEEEQHFFTQNIQECTICFGEDLGQNFFRLPDCKHHFCQGCIKNYCELHVKEGTVQNLRCPESDCEEELPTSIITTILEPDALERWEHLLLHKTLDAMKDVEWCPRCNNPCVCDENDSLNLAFCLQCSFAFCTSCRNSWHQGTPCISIEEVLKNTSLERNNNTQQKTYEELISVYCISKTTRKCPQCKVPIEKQNGCNKVICSQCKTFMCWGCGKKINSYAHFDTNSKCNTFIMPVYKEGLLTKDSILIKAVLQDKPERKKDVQKCPSCRQENLKSDNNNHIKCWNCKTEFCFYCKKKLKGPIFLHYSGVNSCPQHSKNT</sequence>